<dbReference type="KEGG" id="poz:I0K15_15620"/>
<accession>A0A7S9LQE5</accession>
<proteinExistence type="predicted"/>
<evidence type="ECO:0000313" key="2">
    <source>
        <dbReference type="Proteomes" id="UP000594800"/>
    </source>
</evidence>
<sequence length="70" mass="7585">MTKAPKPASLFAAQDTGSLIAVVIALPDPTMDRRHAGFELTCQILGTFNGSVQLDDMLPQSSRLNNLDQR</sequence>
<dbReference type="EMBL" id="CP064942">
    <property type="protein sequence ID" value="QPH53209.1"/>
    <property type="molecule type" value="Genomic_DNA"/>
</dbReference>
<dbReference type="AlphaFoldDB" id="A0A7S9LQE5"/>
<dbReference type="RefSeq" id="WP_196102420.1">
    <property type="nucleotide sequence ID" value="NZ_CP064942.1"/>
</dbReference>
<reference evidence="1 2" key="1">
    <citation type="submission" date="2020-11" db="EMBL/GenBank/DDBJ databases">
        <title>Description of Pontivivens ytuae sp. nov. isolated from deep sea sediment of Mariana Trench.</title>
        <authorList>
            <person name="Wang Z."/>
            <person name="Sun Q.-L."/>
            <person name="Xu X.-D."/>
            <person name="Tang Y.-Z."/>
            <person name="Zhang J."/>
        </authorList>
    </citation>
    <scope>NUCLEOTIDE SEQUENCE [LARGE SCALE GENOMIC DNA]</scope>
    <source>
        <strain evidence="1 2">MT2928</strain>
    </source>
</reference>
<name>A0A7S9LQE5_9RHOB</name>
<organism evidence="1 2">
    <name type="scientific">Pontivivens ytuae</name>
    <dbReference type="NCBI Taxonomy" id="2789856"/>
    <lineage>
        <taxon>Bacteria</taxon>
        <taxon>Pseudomonadati</taxon>
        <taxon>Pseudomonadota</taxon>
        <taxon>Alphaproteobacteria</taxon>
        <taxon>Rhodobacterales</taxon>
        <taxon>Paracoccaceae</taxon>
        <taxon>Pontivivens</taxon>
    </lineage>
</organism>
<dbReference type="Proteomes" id="UP000594800">
    <property type="component" value="Chromosome"/>
</dbReference>
<evidence type="ECO:0000313" key="1">
    <source>
        <dbReference type="EMBL" id="QPH53209.1"/>
    </source>
</evidence>
<keyword evidence="2" id="KW-1185">Reference proteome</keyword>
<gene>
    <name evidence="1" type="ORF">I0K15_15620</name>
</gene>
<protein>
    <submittedName>
        <fullName evidence="1">Uncharacterized protein</fullName>
    </submittedName>
</protein>